<proteinExistence type="predicted"/>
<protein>
    <recommendedName>
        <fullName evidence="4">G protein-coupled receptor</fullName>
    </recommendedName>
</protein>
<dbReference type="EMBL" id="BTSX01000003">
    <property type="protein sequence ID" value="GMS87563.1"/>
    <property type="molecule type" value="Genomic_DNA"/>
</dbReference>
<sequence length="61" mass="7004">NLRRAVNAVNYQTQIFAVVVFIFAVRTIATMMKDNSKASNFGLHSDRNNISLLFHFMIKND</sequence>
<dbReference type="Proteomes" id="UP001432027">
    <property type="component" value="Unassembled WGS sequence"/>
</dbReference>
<evidence type="ECO:0008006" key="4">
    <source>
        <dbReference type="Google" id="ProtNLM"/>
    </source>
</evidence>
<keyword evidence="3" id="KW-1185">Reference proteome</keyword>
<name>A0AAV5SZZ5_9BILA</name>
<evidence type="ECO:0000313" key="3">
    <source>
        <dbReference type="Proteomes" id="UP001432027"/>
    </source>
</evidence>
<keyword evidence="1" id="KW-0472">Membrane</keyword>
<accession>A0AAV5SZZ5</accession>
<organism evidence="2 3">
    <name type="scientific">Pristionchus entomophagus</name>
    <dbReference type="NCBI Taxonomy" id="358040"/>
    <lineage>
        <taxon>Eukaryota</taxon>
        <taxon>Metazoa</taxon>
        <taxon>Ecdysozoa</taxon>
        <taxon>Nematoda</taxon>
        <taxon>Chromadorea</taxon>
        <taxon>Rhabditida</taxon>
        <taxon>Rhabditina</taxon>
        <taxon>Diplogasteromorpha</taxon>
        <taxon>Diplogasteroidea</taxon>
        <taxon>Neodiplogasteridae</taxon>
        <taxon>Pristionchus</taxon>
    </lineage>
</organism>
<feature type="transmembrane region" description="Helical" evidence="1">
    <location>
        <begin position="12"/>
        <end position="29"/>
    </location>
</feature>
<comment type="caution">
    <text evidence="2">The sequence shown here is derived from an EMBL/GenBank/DDBJ whole genome shotgun (WGS) entry which is preliminary data.</text>
</comment>
<keyword evidence="1" id="KW-0812">Transmembrane</keyword>
<keyword evidence="1" id="KW-1133">Transmembrane helix</keyword>
<gene>
    <name evidence="2" type="ORF">PENTCL1PPCAC_9738</name>
</gene>
<evidence type="ECO:0000256" key="1">
    <source>
        <dbReference type="SAM" id="Phobius"/>
    </source>
</evidence>
<reference evidence="2" key="1">
    <citation type="submission" date="2023-10" db="EMBL/GenBank/DDBJ databases">
        <title>Genome assembly of Pristionchus species.</title>
        <authorList>
            <person name="Yoshida K."/>
            <person name="Sommer R.J."/>
        </authorList>
    </citation>
    <scope>NUCLEOTIDE SEQUENCE</scope>
    <source>
        <strain evidence="2">RS0144</strain>
    </source>
</reference>
<dbReference type="AlphaFoldDB" id="A0AAV5SZZ5"/>
<feature type="non-terminal residue" evidence="2">
    <location>
        <position position="1"/>
    </location>
</feature>
<evidence type="ECO:0000313" key="2">
    <source>
        <dbReference type="EMBL" id="GMS87563.1"/>
    </source>
</evidence>